<dbReference type="InterPro" id="IPR036217">
    <property type="entry name" value="MethylDNA_cys_MeTrfase_DNAb"/>
</dbReference>
<evidence type="ECO:0000259" key="7">
    <source>
        <dbReference type="Pfam" id="PF01035"/>
    </source>
</evidence>
<keyword evidence="5" id="KW-0234">DNA repair</keyword>
<comment type="catalytic activity">
    <reaction evidence="6">
        <text>a 6-O-methyl-2'-deoxyguanosine in DNA + L-cysteinyl-[protein] = S-methyl-L-cysteinyl-[protein] + a 2'-deoxyguanosine in DNA</text>
        <dbReference type="Rhea" id="RHEA:24000"/>
        <dbReference type="Rhea" id="RHEA-COMP:10131"/>
        <dbReference type="Rhea" id="RHEA-COMP:10132"/>
        <dbReference type="Rhea" id="RHEA-COMP:11367"/>
        <dbReference type="Rhea" id="RHEA-COMP:11368"/>
        <dbReference type="ChEBI" id="CHEBI:29950"/>
        <dbReference type="ChEBI" id="CHEBI:82612"/>
        <dbReference type="ChEBI" id="CHEBI:85445"/>
        <dbReference type="ChEBI" id="CHEBI:85448"/>
        <dbReference type="EC" id="2.1.1.63"/>
    </reaction>
</comment>
<sequence>MREALLELPVGQTVTYGALARRLGSSARAVGAGCRANPLPLLVPCHRVVAAGGPGGYAGARAGPLAAFKAWLLERERAALETAPQ</sequence>
<proteinExistence type="predicted"/>
<dbReference type="PROSITE" id="PS00374">
    <property type="entry name" value="MGMT"/>
    <property type="match status" value="1"/>
</dbReference>
<reference evidence="8 9" key="1">
    <citation type="journal article" date="2020" name="Microorganisms">
        <title>Osmotic Adaptation and Compatible Solute Biosynthesis of Phototrophic Bacteria as Revealed from Genome Analyses.</title>
        <authorList>
            <person name="Imhoff J.F."/>
            <person name="Rahn T."/>
            <person name="Kunzel S."/>
            <person name="Keller A."/>
            <person name="Neulinger S.C."/>
        </authorList>
    </citation>
    <scope>NUCLEOTIDE SEQUENCE [LARGE SCALE GENOMIC DNA]</scope>
    <source>
        <strain evidence="8 9">DSM 15116</strain>
    </source>
</reference>
<dbReference type="PANTHER" id="PTHR10815:SF13">
    <property type="entry name" value="METHYLATED-DNA--PROTEIN-CYSTEINE METHYLTRANSFERASE"/>
    <property type="match status" value="1"/>
</dbReference>
<evidence type="ECO:0000313" key="9">
    <source>
        <dbReference type="Proteomes" id="UP000738126"/>
    </source>
</evidence>
<evidence type="ECO:0000256" key="5">
    <source>
        <dbReference type="ARBA" id="ARBA00023204"/>
    </source>
</evidence>
<keyword evidence="4" id="KW-0227">DNA damage</keyword>
<evidence type="ECO:0000313" key="8">
    <source>
        <dbReference type="EMBL" id="MBK1727179.1"/>
    </source>
</evidence>
<dbReference type="Pfam" id="PF01035">
    <property type="entry name" value="DNA_binding_1"/>
    <property type="match status" value="1"/>
</dbReference>
<evidence type="ECO:0000256" key="3">
    <source>
        <dbReference type="ARBA" id="ARBA00022679"/>
    </source>
</evidence>
<dbReference type="NCBIfam" id="TIGR00589">
    <property type="entry name" value="ogt"/>
    <property type="match status" value="1"/>
</dbReference>
<dbReference type="Proteomes" id="UP000738126">
    <property type="component" value="Unassembled WGS sequence"/>
</dbReference>
<gene>
    <name evidence="8" type="ORF">CKO13_09135</name>
</gene>
<keyword evidence="9" id="KW-1185">Reference proteome</keyword>
<dbReference type="EMBL" id="NRSH01000108">
    <property type="protein sequence ID" value="MBK1727179.1"/>
    <property type="molecule type" value="Genomic_DNA"/>
</dbReference>
<comment type="catalytic activity">
    <reaction evidence="1">
        <text>a 4-O-methyl-thymidine in DNA + L-cysteinyl-[protein] = a thymidine in DNA + S-methyl-L-cysteinyl-[protein]</text>
        <dbReference type="Rhea" id="RHEA:53428"/>
        <dbReference type="Rhea" id="RHEA-COMP:10131"/>
        <dbReference type="Rhea" id="RHEA-COMP:10132"/>
        <dbReference type="Rhea" id="RHEA-COMP:13555"/>
        <dbReference type="Rhea" id="RHEA-COMP:13556"/>
        <dbReference type="ChEBI" id="CHEBI:29950"/>
        <dbReference type="ChEBI" id="CHEBI:82612"/>
        <dbReference type="ChEBI" id="CHEBI:137386"/>
        <dbReference type="ChEBI" id="CHEBI:137387"/>
        <dbReference type="EC" id="2.1.1.63"/>
    </reaction>
</comment>
<evidence type="ECO:0000256" key="6">
    <source>
        <dbReference type="ARBA" id="ARBA00049348"/>
    </source>
</evidence>
<dbReference type="InterPro" id="IPR036388">
    <property type="entry name" value="WH-like_DNA-bd_sf"/>
</dbReference>
<dbReference type="Gene3D" id="1.10.10.10">
    <property type="entry name" value="Winged helix-like DNA-binding domain superfamily/Winged helix DNA-binding domain"/>
    <property type="match status" value="1"/>
</dbReference>
<organism evidence="8 9">
    <name type="scientific">Halorhodospira neutriphila</name>
    <dbReference type="NCBI Taxonomy" id="168379"/>
    <lineage>
        <taxon>Bacteria</taxon>
        <taxon>Pseudomonadati</taxon>
        <taxon>Pseudomonadota</taxon>
        <taxon>Gammaproteobacteria</taxon>
        <taxon>Chromatiales</taxon>
        <taxon>Ectothiorhodospiraceae</taxon>
        <taxon>Halorhodospira</taxon>
    </lineage>
</organism>
<dbReference type="InterPro" id="IPR001497">
    <property type="entry name" value="MethylDNA_cys_MeTrfase_AS"/>
</dbReference>
<accession>A0ABS1EB01</accession>
<dbReference type="InterPro" id="IPR014048">
    <property type="entry name" value="MethylDNA_cys_MeTrfase_DNA-bd"/>
</dbReference>
<dbReference type="SUPFAM" id="SSF46767">
    <property type="entry name" value="Methylated DNA-protein cysteine methyltransferase, C-terminal domain"/>
    <property type="match status" value="1"/>
</dbReference>
<feature type="domain" description="Methylated-DNA-[protein]-cysteine S-methyltransferase DNA binding" evidence="7">
    <location>
        <begin position="3"/>
        <end position="77"/>
    </location>
</feature>
<keyword evidence="2" id="KW-0489">Methyltransferase</keyword>
<keyword evidence="3" id="KW-0808">Transferase</keyword>
<evidence type="ECO:0000256" key="4">
    <source>
        <dbReference type="ARBA" id="ARBA00022763"/>
    </source>
</evidence>
<evidence type="ECO:0000256" key="2">
    <source>
        <dbReference type="ARBA" id="ARBA00022603"/>
    </source>
</evidence>
<evidence type="ECO:0000256" key="1">
    <source>
        <dbReference type="ARBA" id="ARBA00001286"/>
    </source>
</evidence>
<comment type="caution">
    <text evidence="8">The sequence shown here is derived from an EMBL/GenBank/DDBJ whole genome shotgun (WGS) entry which is preliminary data.</text>
</comment>
<dbReference type="CDD" id="cd06445">
    <property type="entry name" value="ATase"/>
    <property type="match status" value="1"/>
</dbReference>
<dbReference type="PANTHER" id="PTHR10815">
    <property type="entry name" value="METHYLATED-DNA--PROTEIN-CYSTEINE METHYLTRANSFERASE"/>
    <property type="match status" value="1"/>
</dbReference>
<protein>
    <recommendedName>
        <fullName evidence="7">Methylated-DNA-[protein]-cysteine S-methyltransferase DNA binding domain-containing protein</fullName>
    </recommendedName>
</protein>
<name>A0ABS1EB01_9GAMM</name>